<evidence type="ECO:0000313" key="9">
    <source>
        <dbReference type="EMBL" id="KAJ9156673.1"/>
    </source>
</evidence>
<feature type="domain" description="Plastocyanin-like" evidence="6">
    <location>
        <begin position="238"/>
        <end position="364"/>
    </location>
</feature>
<dbReference type="CDD" id="cd04205">
    <property type="entry name" value="CuRO_2_LCC_like"/>
    <property type="match status" value="1"/>
</dbReference>
<dbReference type="InterPro" id="IPR045087">
    <property type="entry name" value="Cu-oxidase_fam"/>
</dbReference>
<dbReference type="PANTHER" id="PTHR11709">
    <property type="entry name" value="MULTI-COPPER OXIDASE"/>
    <property type="match status" value="1"/>
</dbReference>
<dbReference type="InterPro" id="IPR002355">
    <property type="entry name" value="Cu_oxidase_Cu_BS"/>
</dbReference>
<feature type="transmembrane region" description="Helical" evidence="5">
    <location>
        <begin position="36"/>
        <end position="57"/>
    </location>
</feature>
<keyword evidence="5" id="KW-0472">Membrane</keyword>
<evidence type="ECO:0000259" key="6">
    <source>
        <dbReference type="Pfam" id="PF00394"/>
    </source>
</evidence>
<gene>
    <name evidence="9" type="ORF">NKR23_g1119</name>
</gene>
<dbReference type="InterPro" id="IPR001117">
    <property type="entry name" value="Cu-oxidase_2nd"/>
</dbReference>
<comment type="caution">
    <text evidence="9">The sequence shown here is derived from an EMBL/GenBank/DDBJ whole genome shotgun (WGS) entry which is preliminary data.</text>
</comment>
<dbReference type="GO" id="GO:0016491">
    <property type="term" value="F:oxidoreductase activity"/>
    <property type="evidence" value="ECO:0007669"/>
    <property type="project" value="UniProtKB-KW"/>
</dbReference>
<dbReference type="InterPro" id="IPR011706">
    <property type="entry name" value="Cu-oxidase_C"/>
</dbReference>
<evidence type="ECO:0000259" key="7">
    <source>
        <dbReference type="Pfam" id="PF07731"/>
    </source>
</evidence>
<evidence type="ECO:0000313" key="10">
    <source>
        <dbReference type="Proteomes" id="UP001174694"/>
    </source>
</evidence>
<dbReference type="Gene3D" id="2.60.40.420">
    <property type="entry name" value="Cupredoxins - blue copper proteins"/>
    <property type="match status" value="3"/>
</dbReference>
<dbReference type="PROSITE" id="PS00079">
    <property type="entry name" value="MULTICOPPER_OXIDASE1"/>
    <property type="match status" value="1"/>
</dbReference>
<comment type="similarity">
    <text evidence="1">Belongs to the multicopper oxidase family.</text>
</comment>
<feature type="domain" description="Plastocyanin-like" evidence="7">
    <location>
        <begin position="492"/>
        <end position="601"/>
    </location>
</feature>
<evidence type="ECO:0000256" key="2">
    <source>
        <dbReference type="ARBA" id="ARBA00022723"/>
    </source>
</evidence>
<keyword evidence="2" id="KW-0479">Metal-binding</keyword>
<dbReference type="PANTHER" id="PTHR11709:SF394">
    <property type="entry name" value="FI03373P-RELATED"/>
    <property type="match status" value="1"/>
</dbReference>
<protein>
    <submittedName>
        <fullName evidence="9">Multicopper oxidase</fullName>
    </submittedName>
</protein>
<dbReference type="InterPro" id="IPR011707">
    <property type="entry name" value="Cu-oxidase-like_N"/>
</dbReference>
<name>A0AA38RTW6_9PEZI</name>
<dbReference type="Pfam" id="PF07731">
    <property type="entry name" value="Cu-oxidase_2"/>
    <property type="match status" value="1"/>
</dbReference>
<evidence type="ECO:0000256" key="4">
    <source>
        <dbReference type="ARBA" id="ARBA00023008"/>
    </source>
</evidence>
<dbReference type="Pfam" id="PF00394">
    <property type="entry name" value="Cu-oxidase"/>
    <property type="match status" value="1"/>
</dbReference>
<dbReference type="EMBL" id="JANBVO010000002">
    <property type="protein sequence ID" value="KAJ9156673.1"/>
    <property type="molecule type" value="Genomic_DNA"/>
</dbReference>
<organism evidence="9 10">
    <name type="scientific">Pleurostoma richardsiae</name>
    <dbReference type="NCBI Taxonomy" id="41990"/>
    <lineage>
        <taxon>Eukaryota</taxon>
        <taxon>Fungi</taxon>
        <taxon>Dikarya</taxon>
        <taxon>Ascomycota</taxon>
        <taxon>Pezizomycotina</taxon>
        <taxon>Sordariomycetes</taxon>
        <taxon>Sordariomycetidae</taxon>
        <taxon>Calosphaeriales</taxon>
        <taxon>Pleurostomataceae</taxon>
        <taxon>Pleurostoma</taxon>
    </lineage>
</organism>
<dbReference type="PROSITE" id="PS00080">
    <property type="entry name" value="MULTICOPPER_OXIDASE2"/>
    <property type="match status" value="1"/>
</dbReference>
<reference evidence="9" key="1">
    <citation type="submission" date="2022-07" db="EMBL/GenBank/DDBJ databases">
        <title>Fungi with potential for degradation of polypropylene.</title>
        <authorList>
            <person name="Gostincar C."/>
        </authorList>
    </citation>
    <scope>NUCLEOTIDE SEQUENCE</scope>
    <source>
        <strain evidence="9">EXF-13308</strain>
    </source>
</reference>
<evidence type="ECO:0000259" key="8">
    <source>
        <dbReference type="Pfam" id="PF07732"/>
    </source>
</evidence>
<dbReference type="SUPFAM" id="SSF49503">
    <property type="entry name" value="Cupredoxins"/>
    <property type="match status" value="3"/>
</dbReference>
<keyword evidence="5" id="KW-1133">Transmembrane helix</keyword>
<keyword evidence="3" id="KW-0560">Oxidoreductase</keyword>
<keyword evidence="4" id="KW-0186">Copper</keyword>
<keyword evidence="10" id="KW-1185">Reference proteome</keyword>
<feature type="domain" description="Plastocyanin-like" evidence="8">
    <location>
        <begin position="110"/>
        <end position="224"/>
    </location>
</feature>
<dbReference type="AlphaFoldDB" id="A0AA38RTW6"/>
<evidence type="ECO:0000256" key="1">
    <source>
        <dbReference type="ARBA" id="ARBA00010609"/>
    </source>
</evidence>
<dbReference type="Pfam" id="PF07732">
    <property type="entry name" value="Cu-oxidase_3"/>
    <property type="match status" value="1"/>
</dbReference>
<dbReference type="GO" id="GO:0005507">
    <property type="term" value="F:copper ion binding"/>
    <property type="evidence" value="ECO:0007669"/>
    <property type="project" value="InterPro"/>
</dbReference>
<dbReference type="CDD" id="cd13910">
    <property type="entry name" value="CuRO_3_MCO_like_4"/>
    <property type="match status" value="1"/>
</dbReference>
<dbReference type="InterPro" id="IPR033138">
    <property type="entry name" value="Cu_oxidase_CS"/>
</dbReference>
<dbReference type="Proteomes" id="UP001174694">
    <property type="component" value="Unassembled WGS sequence"/>
</dbReference>
<evidence type="ECO:0000256" key="5">
    <source>
        <dbReference type="SAM" id="Phobius"/>
    </source>
</evidence>
<keyword evidence="5" id="KW-0812">Transmembrane</keyword>
<accession>A0AA38RTW6</accession>
<proteinExistence type="inferred from homology"/>
<sequence length="625" mass="69922">MSGIDTPRLEHGHGAALYDLHHDHVRKAKRWNYFQILVGSLLIVLSAFFVLFLQWHADVAITLGKQPEVPTEADTNGEIFITPQRDLKALLHPEDHVSREPRINYLSWNITSSELAPDGVVKRVLLINGQFPGPAIEARSGDTLEVEVYNSLDVGVSLHWHGLYMRGANHMDGPVGLTQCAIPPGGNFTYRIPIDGQAGTFWYHAHSEVLRGDGLYGGLVVHNPDTPEHIHYKYDKELLFLVGDWYHRPAKDILEAFMSPLATGNEPNPPSLLINGLGYFECSKALPAYPVNCSDIQKPWLQLDKKERYRIRLANVGSLTPFSLSIPDSEMKVIQLDGGYPVVSDIANTVGVLYPAERADLVVEWTELTQDTDSQIIIELDHEYFLEQNFALTPTQSFLLSAENSVEQTNATDMGNKTTLTRFDLQSAKGPTLAHPLPEADEAIMLYSSVQILSHQNYRPMGFINHTSWRPQDLPLIAVDRDDWNQGQIVSWTGPEPAWVDLVINNIDGTGHPFHLHGFDFYVIASYEGTGGWDYYNPYDESRPPRGGPFNLVNPVRKDTVLVPRFGYAVIRFFADNEGIWALHCHLLWHQGSGMSMAVQVLGDEHKGLSDTSMGLSAKDSCTVR</sequence>
<dbReference type="InterPro" id="IPR008972">
    <property type="entry name" value="Cupredoxin"/>
</dbReference>
<evidence type="ECO:0000256" key="3">
    <source>
        <dbReference type="ARBA" id="ARBA00023002"/>
    </source>
</evidence>